<reference evidence="2" key="2">
    <citation type="submission" date="2014-08" db="EMBL/GenBank/DDBJ databases">
        <title>Complete genome of Weissella ceti strain WS74 isolated from diseased rainbow trout in Brazil.</title>
        <authorList>
            <person name="Figueiredo H.C.P."/>
            <person name="Leal C.A.G."/>
            <person name="Pereira F.L."/>
            <person name="Soares S.C."/>
            <person name="Dorella F.A."/>
            <person name="Carvalho A.F."/>
            <person name="Azevedo V.A.C."/>
        </authorList>
    </citation>
    <scope>NUCLEOTIDE SEQUENCE [LARGE SCALE GENOMIC DNA]</scope>
    <source>
        <strain evidence="2">WS74</strain>
    </source>
</reference>
<name>A0A075U0R5_9LACO</name>
<sequence>MIETQKLFESIVALVEDHYPTGWGGAAGVLLEDGTILTSISPEFENIGVNVCMETGAYLEAARLKTSITHTLCLVRDNEHAPFKVLTPCGICQERLLFWGPDVLCAITTSNSPVEYVSLRELTPHHWLNAYTD</sequence>
<reference evidence="1 2" key="1">
    <citation type="journal article" date="2014" name="Genome Announc.">
        <title>Complete Genome Sequences of Fish Pathogenic Weissella ceti Strains WS74 and WS105.</title>
        <authorList>
            <person name="Figueiredo H.C."/>
            <person name="Leal C.A."/>
            <person name="Dorella F.A."/>
            <person name="Carvalho A.F."/>
            <person name="Soares S.C."/>
            <person name="Pereira F.L."/>
            <person name="Azevedo V.A."/>
        </authorList>
    </citation>
    <scope>NUCLEOTIDE SEQUENCE [LARGE SCALE GENOMIC DNA]</scope>
    <source>
        <strain evidence="1 2">WS74</strain>
    </source>
</reference>
<dbReference type="Proteomes" id="UP000029079">
    <property type="component" value="Chromosome"/>
</dbReference>
<dbReference type="RefSeq" id="WP_009496322.1">
    <property type="nucleotide sequence ID" value="NZ_CP009223.1"/>
</dbReference>
<proteinExistence type="predicted"/>
<gene>
    <name evidence="1" type="ORF">WS74_0910</name>
</gene>
<dbReference type="InterPro" id="IPR016193">
    <property type="entry name" value="Cytidine_deaminase-like"/>
</dbReference>
<organism evidence="1 2">
    <name type="scientific">Weissella ceti</name>
    <dbReference type="NCBI Taxonomy" id="759620"/>
    <lineage>
        <taxon>Bacteria</taxon>
        <taxon>Bacillati</taxon>
        <taxon>Bacillota</taxon>
        <taxon>Bacilli</taxon>
        <taxon>Lactobacillales</taxon>
        <taxon>Lactobacillaceae</taxon>
        <taxon>Weissella</taxon>
    </lineage>
</organism>
<accession>A0A075U0R5</accession>
<evidence type="ECO:0000313" key="2">
    <source>
        <dbReference type="Proteomes" id="UP000029079"/>
    </source>
</evidence>
<dbReference type="KEGG" id="wce:WS08_0844"/>
<dbReference type="Gene3D" id="3.40.140.10">
    <property type="entry name" value="Cytidine Deaminase, domain 2"/>
    <property type="match status" value="1"/>
</dbReference>
<dbReference type="STRING" id="759620.WS105_0907"/>
<protein>
    <submittedName>
        <fullName evidence="1">Cytidine deaminase</fullName>
    </submittedName>
</protein>
<dbReference type="KEGG" id="wct:WS74_0910"/>
<dbReference type="KEGG" id="wci:WS105_0907"/>
<dbReference type="PATRIC" id="fig|759620.7.peg.871"/>
<dbReference type="EMBL" id="CP009223">
    <property type="protein sequence ID" value="AIM63162.1"/>
    <property type="molecule type" value="Genomic_DNA"/>
</dbReference>
<dbReference type="OrthoDB" id="9795347at2"/>
<dbReference type="NCBIfam" id="NF006155">
    <property type="entry name" value="PRK08298.1"/>
    <property type="match status" value="1"/>
</dbReference>
<keyword evidence="2" id="KW-1185">Reference proteome</keyword>
<dbReference type="GO" id="GO:0003824">
    <property type="term" value="F:catalytic activity"/>
    <property type="evidence" value="ECO:0007669"/>
    <property type="project" value="InterPro"/>
</dbReference>
<dbReference type="SUPFAM" id="SSF53927">
    <property type="entry name" value="Cytidine deaminase-like"/>
    <property type="match status" value="1"/>
</dbReference>
<evidence type="ECO:0000313" key="1">
    <source>
        <dbReference type="EMBL" id="AIM63162.1"/>
    </source>
</evidence>
<dbReference type="CDD" id="cd01283">
    <property type="entry name" value="cytidine_deaminase"/>
    <property type="match status" value="1"/>
</dbReference>
<dbReference type="AlphaFoldDB" id="A0A075U0R5"/>